<protein>
    <submittedName>
        <fullName evidence="1">Uncharacterized protein</fullName>
    </submittedName>
</protein>
<keyword evidence="2" id="KW-1185">Reference proteome</keyword>
<organism evidence="1 2">
    <name type="scientific">Fraxinus pennsylvanica</name>
    <dbReference type="NCBI Taxonomy" id="56036"/>
    <lineage>
        <taxon>Eukaryota</taxon>
        <taxon>Viridiplantae</taxon>
        <taxon>Streptophyta</taxon>
        <taxon>Embryophyta</taxon>
        <taxon>Tracheophyta</taxon>
        <taxon>Spermatophyta</taxon>
        <taxon>Magnoliopsida</taxon>
        <taxon>eudicotyledons</taxon>
        <taxon>Gunneridae</taxon>
        <taxon>Pentapetalae</taxon>
        <taxon>asterids</taxon>
        <taxon>lamiids</taxon>
        <taxon>Lamiales</taxon>
        <taxon>Oleaceae</taxon>
        <taxon>Oleeae</taxon>
        <taxon>Fraxinus</taxon>
    </lineage>
</organism>
<evidence type="ECO:0000313" key="2">
    <source>
        <dbReference type="Proteomes" id="UP000834106"/>
    </source>
</evidence>
<evidence type="ECO:0000313" key="1">
    <source>
        <dbReference type="EMBL" id="CAI9758161.1"/>
    </source>
</evidence>
<dbReference type="Proteomes" id="UP000834106">
    <property type="component" value="Chromosome 3"/>
</dbReference>
<proteinExistence type="predicted"/>
<dbReference type="EMBL" id="OU503038">
    <property type="protein sequence ID" value="CAI9758161.1"/>
    <property type="molecule type" value="Genomic_DNA"/>
</dbReference>
<dbReference type="AlphaFoldDB" id="A0AAD1YVD8"/>
<sequence length="107" mass="11946">MGSLVLQFEELNQYPESTSSSSKILPILEPNLEPIDEHSPLSTTPFDPNLWFDFNLISELFQNAIVDLDCSAIVPVKNTETTFKYHYADSGSSPIHSTTLLRSSSCH</sequence>
<reference evidence="1" key="1">
    <citation type="submission" date="2023-05" db="EMBL/GenBank/DDBJ databases">
        <authorList>
            <person name="Huff M."/>
        </authorList>
    </citation>
    <scope>NUCLEOTIDE SEQUENCE</scope>
</reference>
<name>A0AAD1YVD8_9LAMI</name>
<accession>A0AAD1YVD8</accession>
<gene>
    <name evidence="1" type="ORF">FPE_LOCUS5591</name>
</gene>